<proteinExistence type="predicted"/>
<dbReference type="NCBIfam" id="TIGR00275">
    <property type="entry name" value="aminoacetone oxidase family FAD-binding enzyme"/>
    <property type="match status" value="1"/>
</dbReference>
<dbReference type="Pfam" id="PF03486">
    <property type="entry name" value="HI0933_like"/>
    <property type="match status" value="1"/>
</dbReference>
<evidence type="ECO:0000259" key="4">
    <source>
        <dbReference type="Pfam" id="PF03486"/>
    </source>
</evidence>
<sequence>MSHPFEAIVLGAGAAGLVCALTAAQRGRRVLLADHLARPGKKLRIAGGGRCNFTNLHMDASHYFGANPRFAVSALARFGPWDAVEFVARFDCGFEERDQGKLFLDVSADRLADGLLDACREAGVTFAFGEPVRSLEGGEIFTLRTESGVFAASRAVLALGGPSWRGAGASDLGFRLARRFGLAIQPPRPALAPIPWTGAAGLSPADLSGISLPVGVSCGPERFVDDLLFTHQGLSGPAALRATLRPAFASAPLRLDFLPGEDIFDVLALSSGKTLARNALAKRLPARLAEALCADVGGRRLADLTRAERDALATRVKDFALRPSGDPKQARAEVTTGGVDTAAICQKTFAARPAPGLYVVGETLDVTGDLGGYNIHWAFVSGMAAGTAL</sequence>
<dbReference type="InterPro" id="IPR036188">
    <property type="entry name" value="FAD/NAD-bd_sf"/>
</dbReference>
<evidence type="ECO:0000256" key="1">
    <source>
        <dbReference type="ARBA" id="ARBA00001974"/>
    </source>
</evidence>
<reference evidence="6 7" key="1">
    <citation type="journal article" date="2013" name="Genome Announc.">
        <title>Draft genome sequences for three mercury-methylating, sulfate-reducing bacteria.</title>
        <authorList>
            <person name="Brown S.D."/>
            <person name="Hurt R.A.Jr."/>
            <person name="Gilmour C.C."/>
            <person name="Elias D.A."/>
        </authorList>
    </citation>
    <scope>NUCLEOTIDE SEQUENCE [LARGE SCALE GENOMIC DNA]</scope>
    <source>
        <strain evidence="6 7">DSM 16529</strain>
    </source>
</reference>
<dbReference type="AlphaFoldDB" id="S7UR77"/>
<dbReference type="SUPFAM" id="SSF51905">
    <property type="entry name" value="FAD/NAD(P)-binding domain"/>
    <property type="match status" value="1"/>
</dbReference>
<keyword evidence="2" id="KW-0285">Flavoprotein</keyword>
<evidence type="ECO:0000313" key="7">
    <source>
        <dbReference type="Proteomes" id="UP000014975"/>
    </source>
</evidence>
<dbReference type="OrthoDB" id="9773233at2"/>
<gene>
    <name evidence="6" type="ORF">dsat_2597</name>
</gene>
<name>S7UR77_9BACT</name>
<dbReference type="PATRIC" id="fig|1121439.3.peg.998"/>
<dbReference type="PRINTS" id="PR00411">
    <property type="entry name" value="PNDRDTASEI"/>
</dbReference>
<dbReference type="eggNOG" id="COG2081">
    <property type="taxonomic scope" value="Bacteria"/>
</dbReference>
<comment type="cofactor">
    <cofactor evidence="1">
        <name>FAD</name>
        <dbReference type="ChEBI" id="CHEBI:57692"/>
    </cofactor>
</comment>
<dbReference type="InterPro" id="IPR023166">
    <property type="entry name" value="BaiN-like_dom_sf"/>
</dbReference>
<dbReference type="Gene3D" id="1.10.8.260">
    <property type="entry name" value="HI0933 insert domain-like"/>
    <property type="match status" value="1"/>
</dbReference>
<keyword evidence="7" id="KW-1185">Reference proteome</keyword>
<accession>S7UR77</accession>
<dbReference type="Proteomes" id="UP000014975">
    <property type="component" value="Unassembled WGS sequence"/>
</dbReference>
<protein>
    <submittedName>
        <fullName evidence="6">HI0933 family protein</fullName>
    </submittedName>
</protein>
<keyword evidence="3" id="KW-0274">FAD</keyword>
<dbReference type="STRING" id="1121439.dsat_2597"/>
<evidence type="ECO:0000259" key="5">
    <source>
        <dbReference type="Pfam" id="PF22780"/>
    </source>
</evidence>
<organism evidence="6 7">
    <name type="scientific">Alkalidesulfovibrio alkalitolerans DSM 16529</name>
    <dbReference type="NCBI Taxonomy" id="1121439"/>
    <lineage>
        <taxon>Bacteria</taxon>
        <taxon>Pseudomonadati</taxon>
        <taxon>Thermodesulfobacteriota</taxon>
        <taxon>Desulfovibrionia</taxon>
        <taxon>Desulfovibrionales</taxon>
        <taxon>Desulfovibrionaceae</taxon>
        <taxon>Alkalidesulfovibrio</taxon>
    </lineage>
</organism>
<feature type="domain" description="RsdA/BaiN/AoA(So)-like insert" evidence="5">
    <location>
        <begin position="188"/>
        <end position="334"/>
    </location>
</feature>
<dbReference type="PANTHER" id="PTHR42887:SF2">
    <property type="entry name" value="OS12G0638800 PROTEIN"/>
    <property type="match status" value="1"/>
</dbReference>
<comment type="caution">
    <text evidence="6">The sequence shown here is derived from an EMBL/GenBank/DDBJ whole genome shotgun (WGS) entry which is preliminary data.</text>
</comment>
<dbReference type="Pfam" id="PF22780">
    <property type="entry name" value="HI0933_like_1st"/>
    <property type="match status" value="1"/>
</dbReference>
<dbReference type="PANTHER" id="PTHR42887">
    <property type="entry name" value="OS12G0638800 PROTEIN"/>
    <property type="match status" value="1"/>
</dbReference>
<dbReference type="EMBL" id="ATHI01000006">
    <property type="protein sequence ID" value="EPR34778.1"/>
    <property type="molecule type" value="Genomic_DNA"/>
</dbReference>
<dbReference type="Gene3D" id="2.40.30.10">
    <property type="entry name" value="Translation factors"/>
    <property type="match status" value="1"/>
</dbReference>
<dbReference type="SUPFAM" id="SSF160996">
    <property type="entry name" value="HI0933 insert domain-like"/>
    <property type="match status" value="1"/>
</dbReference>
<dbReference type="InterPro" id="IPR004792">
    <property type="entry name" value="BaiN-like"/>
</dbReference>
<feature type="domain" description="RsdA/BaiN/AoA(So)-like Rossmann fold-like" evidence="4">
    <location>
        <begin position="6"/>
        <end position="387"/>
    </location>
</feature>
<evidence type="ECO:0000256" key="2">
    <source>
        <dbReference type="ARBA" id="ARBA00022630"/>
    </source>
</evidence>
<dbReference type="Gene3D" id="3.50.50.60">
    <property type="entry name" value="FAD/NAD(P)-binding domain"/>
    <property type="match status" value="1"/>
</dbReference>
<dbReference type="InterPro" id="IPR055178">
    <property type="entry name" value="RsdA/BaiN/AoA(So)-like_dom"/>
</dbReference>
<evidence type="ECO:0000256" key="3">
    <source>
        <dbReference type="ARBA" id="ARBA00022827"/>
    </source>
</evidence>
<evidence type="ECO:0000313" key="6">
    <source>
        <dbReference type="EMBL" id="EPR34778.1"/>
    </source>
</evidence>
<dbReference type="InterPro" id="IPR057661">
    <property type="entry name" value="RsdA/BaiN/AoA(So)_Rossmann"/>
</dbReference>
<dbReference type="RefSeq" id="WP_020886482.1">
    <property type="nucleotide sequence ID" value="NZ_ATHI01000006.1"/>
</dbReference>